<accession>A0AAW7Z7Y5</accession>
<evidence type="ECO:0000313" key="2">
    <source>
        <dbReference type="Proteomes" id="UP001170717"/>
    </source>
</evidence>
<dbReference type="EMBL" id="JAUOQI010000020">
    <property type="protein sequence ID" value="MDO6579450.1"/>
    <property type="molecule type" value="Genomic_DNA"/>
</dbReference>
<dbReference type="Gene3D" id="1.10.3210.10">
    <property type="entry name" value="Hypothetical protein af1432"/>
    <property type="match status" value="1"/>
</dbReference>
<sequence>MRGATGRIQVTSKASQMELNDASELSDALLSLPALTSSPQDTVNTCLQRAKLTLSFAQTHPAIPLALQKCTSDIDTLTRHMLNLALFGKLNNYNDHFLQHIIAAHLATYYLVASNLASSKLVKKSKDEAISQKKALLAFINDHHLTMWRQIIALQKVLFSSQSIKHVGEAKLTSLQRISLITSVFSYCTGAHSRSSLLAFIAQRVPTMQRTFLHPIASLISIPSPGAKVYVKAHPAIVIDIQKQHALVHSPSRNEDEKILWVKRTALLAPKDLYLSFEEFTGQYQACENARSVKGEQPFYPATFPIQRPPSALIAIIDELQKTDVDVPSLCQKVEKVPSFQQFLLSTASLDNRLKLTVTSLKQAILTYGLERVGDMLVQHALIERLTQHQYPLLAISKQFTTLACGIAAQLASITKTKFTPQSAALVTTFLCAPLFTLPGLKVATKLPVSQKDYFQIDKAFKVKSVSSWHAISGELAGNWHQSATWRAVIHQSGRRHAEVAASLKKEHAILQLAFGLAREYLFPSNARDAATDNTFDTLVRSVNLKSEDIRNVMDRLGEYLFCPLNLH</sequence>
<protein>
    <submittedName>
        <fullName evidence="1">Histidine kinase</fullName>
    </submittedName>
</protein>
<reference evidence="1" key="1">
    <citation type="submission" date="2023-07" db="EMBL/GenBank/DDBJ databases">
        <title>Genome content predicts the carbon catabolic preferences of heterotrophic bacteria.</title>
        <authorList>
            <person name="Gralka M."/>
        </authorList>
    </citation>
    <scope>NUCLEOTIDE SEQUENCE</scope>
    <source>
        <strain evidence="1">F2M12</strain>
    </source>
</reference>
<keyword evidence="1" id="KW-0418">Kinase</keyword>
<dbReference type="SUPFAM" id="SSF109604">
    <property type="entry name" value="HD-domain/PDEase-like"/>
    <property type="match status" value="1"/>
</dbReference>
<dbReference type="AlphaFoldDB" id="A0AAW7Z7Y5"/>
<name>A0AAW7Z7Y5_9ALTE</name>
<comment type="caution">
    <text evidence="1">The sequence shown here is derived from an EMBL/GenBank/DDBJ whole genome shotgun (WGS) entry which is preliminary data.</text>
</comment>
<dbReference type="Proteomes" id="UP001170717">
    <property type="component" value="Unassembled WGS sequence"/>
</dbReference>
<dbReference type="RefSeq" id="WP_138118094.1">
    <property type="nucleotide sequence ID" value="NZ_CAXIBE010000020.1"/>
</dbReference>
<proteinExistence type="predicted"/>
<dbReference type="GO" id="GO:0016301">
    <property type="term" value="F:kinase activity"/>
    <property type="evidence" value="ECO:0007669"/>
    <property type="project" value="UniProtKB-KW"/>
</dbReference>
<evidence type="ECO:0000313" key="1">
    <source>
        <dbReference type="EMBL" id="MDO6579450.1"/>
    </source>
</evidence>
<gene>
    <name evidence="1" type="ORF">Q4527_18775</name>
</gene>
<organism evidence="1 2">
    <name type="scientific">Alteromonas stellipolaris</name>
    <dbReference type="NCBI Taxonomy" id="233316"/>
    <lineage>
        <taxon>Bacteria</taxon>
        <taxon>Pseudomonadati</taxon>
        <taxon>Pseudomonadota</taxon>
        <taxon>Gammaproteobacteria</taxon>
        <taxon>Alteromonadales</taxon>
        <taxon>Alteromonadaceae</taxon>
        <taxon>Alteromonas/Salinimonas group</taxon>
        <taxon>Alteromonas</taxon>
    </lineage>
</organism>
<keyword evidence="1" id="KW-0808">Transferase</keyword>